<dbReference type="Pfam" id="PF18000">
    <property type="entry name" value="Top6b_C"/>
    <property type="match status" value="1"/>
</dbReference>
<comment type="caution">
    <text evidence="12">The sequence shown here is derived from an EMBL/GenBank/DDBJ whole genome shotgun (WGS) entry which is preliminary data.</text>
</comment>
<organism evidence="12 13">
    <name type="scientific">Methanonatronarchaeum thermophilum</name>
    <dbReference type="NCBI Taxonomy" id="1927129"/>
    <lineage>
        <taxon>Archaea</taxon>
        <taxon>Methanobacteriati</taxon>
        <taxon>Methanobacteriota</taxon>
        <taxon>Methanonatronarchaeia</taxon>
        <taxon>Methanonatronarchaeales</taxon>
        <taxon>Methanonatronarchaeaceae</taxon>
        <taxon>Methanonatronarchaeum</taxon>
    </lineage>
</organism>
<keyword evidence="13" id="KW-1185">Reference proteome</keyword>
<dbReference type="GO" id="GO:0006260">
    <property type="term" value="P:DNA replication"/>
    <property type="evidence" value="ECO:0007669"/>
    <property type="project" value="UniProtKB-UniRule"/>
</dbReference>
<evidence type="ECO:0000259" key="11">
    <source>
        <dbReference type="Pfam" id="PF18000"/>
    </source>
</evidence>
<feature type="binding site" evidence="7">
    <location>
        <position position="436"/>
    </location>
    <ligand>
        <name>ATP</name>
        <dbReference type="ChEBI" id="CHEBI:30616"/>
    </ligand>
</feature>
<feature type="binding site" evidence="7">
    <location>
        <position position="79"/>
    </location>
    <ligand>
        <name>ATP</name>
        <dbReference type="ChEBI" id="CHEBI:30616"/>
    </ligand>
</feature>
<feature type="binding site" evidence="7">
    <location>
        <position position="48"/>
    </location>
    <ligand>
        <name>ATP</name>
        <dbReference type="ChEBI" id="CHEBI:30616"/>
    </ligand>
</feature>
<dbReference type="NCBIfam" id="NF003218">
    <property type="entry name" value="PRK04184.1"/>
    <property type="match status" value="1"/>
</dbReference>
<gene>
    <name evidence="7" type="primary">top6B</name>
    <name evidence="12" type="ORF">AMET1_0932</name>
</gene>
<keyword evidence="5 7" id="KW-0413">Isomerase</keyword>
<keyword evidence="2 7" id="KW-0067">ATP-binding</keyword>
<evidence type="ECO:0000259" key="10">
    <source>
        <dbReference type="Pfam" id="PF09239"/>
    </source>
</evidence>
<dbReference type="SUPFAM" id="SSF55874">
    <property type="entry name" value="ATPase domain of HSP90 chaperone/DNA topoisomerase II/histidine kinase"/>
    <property type="match status" value="1"/>
</dbReference>
<evidence type="ECO:0000313" key="13">
    <source>
        <dbReference type="Proteomes" id="UP000195137"/>
    </source>
</evidence>
<dbReference type="Pfam" id="PF02518">
    <property type="entry name" value="HATPase_c"/>
    <property type="match status" value="1"/>
</dbReference>
<dbReference type="Gene3D" id="6.10.20.80">
    <property type="match status" value="1"/>
</dbReference>
<feature type="domain" description="DNA topoisomerase VI subunit B transducer" evidence="10">
    <location>
        <begin position="311"/>
        <end position="476"/>
    </location>
</feature>
<evidence type="ECO:0000256" key="5">
    <source>
        <dbReference type="ARBA" id="ARBA00023235"/>
    </source>
</evidence>
<dbReference type="InterPro" id="IPR020568">
    <property type="entry name" value="Ribosomal_Su5_D2-typ_SF"/>
</dbReference>
<dbReference type="RefSeq" id="WP_086637300.1">
    <property type="nucleotide sequence ID" value="NZ_MRZU01000003.1"/>
</dbReference>
<dbReference type="Gene3D" id="3.30.565.10">
    <property type="entry name" value="Histidine kinase-like ATPase, C-terminal domain"/>
    <property type="match status" value="1"/>
</dbReference>
<sequence length="622" mass="70370">MEDPIAESLAESQKEISVAEFFERNRQMLGFDSSARSLITCVKEGVDNSLDACEEAGYLPDLYIEITEKNDEYKVVIEDNGPGVIKKQIPKIFGKLLYGSRFHKFVQSRGQQGIGISAAVLYGQLTTGKSARIISKISPDDPAHLYEININTDTNEPEITRDEVVDWTRPHGTRIEIHLTGMYVKGRRQSIYNYLKTTGIANPHARITFVEPGEKRTVFERAVNELPPKPKEIKPHPAGIELGTLLKMMRKTESRQLNAFLKNEFTRVGKTTAQEICETANLKPQAEIKKMGRKEAKKLINAFKQVNLISPPTDCLSPMGRDRIEKGLSKEYPEAEYITATTRSASVYSGNPFIVETGIAYGIQKPEEEKIDLLRLANRVPLLYQRGGCVTTKAIKDIDWRRYELNQSGGTGIPKGPAVIMIHVASTNVPFTSESKDAIANVEQIRNEVERAVRETARNLKKYLKRQKRISQRKSKRNVIQKIIPDMAQKLQKITGKQTKNTEQVIAKINNNFLVTTNITKNQNHHTATINLENHDRTKKEIQINLPLTDQLIEAKPKPKKQISEDHITLQWNRQLSSGEKDKLKLKIKTPKNQKPNIKPQITGIPKEILTITQTGENQNDQ</sequence>
<dbReference type="InterPro" id="IPR040494">
    <property type="entry name" value="Top6b_C"/>
</dbReference>
<dbReference type="HAMAP" id="MF_00322">
    <property type="entry name" value="Top6B"/>
    <property type="match status" value="1"/>
</dbReference>
<dbReference type="EC" id="5.6.2.2" evidence="7"/>
<accession>A0A1Y3GCV6</accession>
<dbReference type="InterPro" id="IPR005734">
    <property type="entry name" value="TopoVI_B"/>
</dbReference>
<dbReference type="Gene3D" id="1.10.8.50">
    <property type="match status" value="1"/>
</dbReference>
<dbReference type="NCBIfam" id="TIGR01052">
    <property type="entry name" value="top6b"/>
    <property type="match status" value="1"/>
</dbReference>
<evidence type="ECO:0000256" key="1">
    <source>
        <dbReference type="ARBA" id="ARBA00022741"/>
    </source>
</evidence>
<dbReference type="FunFam" id="3.30.565.10:FF:000062">
    <property type="entry name" value="Type 2 DNA topoisomerase 6 subunit B"/>
    <property type="match status" value="1"/>
</dbReference>
<keyword evidence="1 7" id="KW-0547">Nucleotide-binding</keyword>
<comment type="subunit">
    <text evidence="6 7">Homodimer. Heterotetramer of two Top6A and two Top6B chains.</text>
</comment>
<evidence type="ECO:0000313" key="12">
    <source>
        <dbReference type="EMBL" id="OUJ19278.1"/>
    </source>
</evidence>
<dbReference type="SUPFAM" id="SSF54211">
    <property type="entry name" value="Ribosomal protein S5 domain 2-like"/>
    <property type="match status" value="1"/>
</dbReference>
<comment type="function">
    <text evidence="7">Relaxes both positive and negative superturns and exhibits a strong decatenase activity.</text>
</comment>
<dbReference type="GO" id="GO:0003918">
    <property type="term" value="F:DNA topoisomerase type II (double strand cut, ATP-hydrolyzing) activity"/>
    <property type="evidence" value="ECO:0007669"/>
    <property type="project" value="UniProtKB-UniRule"/>
</dbReference>
<dbReference type="Pfam" id="PF09239">
    <property type="entry name" value="Topo-VIb_trans"/>
    <property type="match status" value="1"/>
</dbReference>
<evidence type="ECO:0000256" key="7">
    <source>
        <dbReference type="HAMAP-Rule" id="MF_00322"/>
    </source>
</evidence>
<evidence type="ECO:0000256" key="4">
    <source>
        <dbReference type="ARBA" id="ARBA00023125"/>
    </source>
</evidence>
<dbReference type="InterPro" id="IPR015320">
    <property type="entry name" value="TopoVI_B_transducer"/>
</dbReference>
<dbReference type="CDD" id="cd00823">
    <property type="entry name" value="TopoIIB_Trans"/>
    <property type="match status" value="1"/>
</dbReference>
<feature type="coiled-coil region" evidence="8">
    <location>
        <begin position="435"/>
        <end position="466"/>
    </location>
</feature>
<feature type="binding site" evidence="7">
    <location>
        <begin position="100"/>
        <end position="101"/>
    </location>
    <ligand>
        <name>ATP</name>
        <dbReference type="ChEBI" id="CHEBI:30616"/>
    </ligand>
</feature>
<dbReference type="EMBL" id="MRZU01000003">
    <property type="protein sequence ID" value="OUJ19278.1"/>
    <property type="molecule type" value="Genomic_DNA"/>
</dbReference>
<dbReference type="SUPFAM" id="SSF46946">
    <property type="entry name" value="S13-like H2TH domain"/>
    <property type="match status" value="1"/>
</dbReference>
<protein>
    <recommendedName>
        <fullName evidence="7">Type 2 DNA topoisomerase 6 subunit B</fullName>
        <ecNumber evidence="7">5.6.2.2</ecNumber>
    </recommendedName>
    <alternativeName>
        <fullName evidence="7">Type II DNA topoisomerase VI subunit B</fullName>
        <shortName evidence="7">TopoVI-B</shortName>
    </alternativeName>
</protein>
<evidence type="ECO:0000256" key="8">
    <source>
        <dbReference type="SAM" id="Coils"/>
    </source>
</evidence>
<dbReference type="PIRSF" id="PIRSF006553">
    <property type="entry name" value="TopoVI_B"/>
    <property type="match status" value="1"/>
</dbReference>
<dbReference type="GO" id="GO:0003677">
    <property type="term" value="F:DNA binding"/>
    <property type="evidence" value="ECO:0007669"/>
    <property type="project" value="UniProtKB-UniRule"/>
</dbReference>
<proteinExistence type="inferred from homology"/>
<dbReference type="InterPro" id="IPR014721">
    <property type="entry name" value="Ribsml_uS5_D2-typ_fold_subgr"/>
</dbReference>
<dbReference type="Gene3D" id="2.60.40.2960">
    <property type="match status" value="1"/>
</dbReference>
<dbReference type="InterPro" id="IPR003594">
    <property type="entry name" value="HATPase_dom"/>
</dbReference>
<dbReference type="PANTHER" id="PTHR48444">
    <property type="entry name" value="DNA TOPOISOMERASE 6 SUBUNIT B"/>
    <property type="match status" value="1"/>
</dbReference>
<dbReference type="GO" id="GO:0006265">
    <property type="term" value="P:DNA topological change"/>
    <property type="evidence" value="ECO:0007669"/>
    <property type="project" value="UniProtKB-UniRule"/>
</dbReference>
<keyword evidence="3 7" id="KW-0799">Topoisomerase</keyword>
<feature type="domain" description="DNA topoisomerase VI subunit B C-terminal" evidence="11">
    <location>
        <begin position="500"/>
        <end position="611"/>
    </location>
</feature>
<keyword evidence="8" id="KW-0175">Coiled coil</keyword>
<name>A0A1Y3GCV6_9EURY</name>
<dbReference type="GO" id="GO:0005524">
    <property type="term" value="F:ATP binding"/>
    <property type="evidence" value="ECO:0007669"/>
    <property type="project" value="UniProtKB-UniRule"/>
</dbReference>
<evidence type="ECO:0000256" key="3">
    <source>
        <dbReference type="ARBA" id="ARBA00023029"/>
    </source>
</evidence>
<dbReference type="Proteomes" id="UP000195137">
    <property type="component" value="Unassembled WGS sequence"/>
</dbReference>
<feature type="domain" description="Histidine kinase/HSP90-like ATPase" evidence="9">
    <location>
        <begin position="36"/>
        <end position="119"/>
    </location>
</feature>
<evidence type="ECO:0000256" key="2">
    <source>
        <dbReference type="ARBA" id="ARBA00022840"/>
    </source>
</evidence>
<dbReference type="InterPro" id="IPR036890">
    <property type="entry name" value="HATPase_C_sf"/>
</dbReference>
<dbReference type="OrthoDB" id="65493at2157"/>
<evidence type="ECO:0000256" key="6">
    <source>
        <dbReference type="ARBA" id="ARBA00063696"/>
    </source>
</evidence>
<dbReference type="InterPro" id="IPR010979">
    <property type="entry name" value="Ribosomal_uS13-like_H2TH"/>
</dbReference>
<feature type="binding site" evidence="7">
    <location>
        <begin position="110"/>
        <end position="117"/>
    </location>
    <ligand>
        <name>ATP</name>
        <dbReference type="ChEBI" id="CHEBI:30616"/>
    </ligand>
</feature>
<keyword evidence="4 7" id="KW-0238">DNA-binding</keyword>
<dbReference type="PANTHER" id="PTHR48444:SF1">
    <property type="entry name" value="DNA TOPOISOMERASE 6 SUBUNIT B"/>
    <property type="match status" value="1"/>
</dbReference>
<evidence type="ECO:0000259" key="9">
    <source>
        <dbReference type="Pfam" id="PF02518"/>
    </source>
</evidence>
<comment type="similarity">
    <text evidence="7">Belongs to the TOP6B family.</text>
</comment>
<dbReference type="AlphaFoldDB" id="A0A1Y3GCV6"/>
<reference evidence="12 13" key="1">
    <citation type="submission" date="2016-12" db="EMBL/GenBank/DDBJ databases">
        <title>Discovery of methanogenic haloarchaea.</title>
        <authorList>
            <person name="Sorokin D.Y."/>
            <person name="Makarova K.S."/>
            <person name="Abbas B."/>
            <person name="Ferrer M."/>
            <person name="Golyshin P.N."/>
        </authorList>
    </citation>
    <scope>NUCLEOTIDE SEQUENCE [LARGE SCALE GENOMIC DNA]</scope>
    <source>
        <strain evidence="12">AMET1</strain>
    </source>
</reference>
<dbReference type="Gene3D" id="3.30.230.10">
    <property type="match status" value="1"/>
</dbReference>
<comment type="catalytic activity">
    <reaction evidence="7">
        <text>ATP-dependent breakage, passage and rejoining of double-stranded DNA.</text>
        <dbReference type="EC" id="5.6.2.2"/>
    </reaction>
</comment>